<name>A0A5J4ZYR6_9ASTE</name>
<reference evidence="1 2" key="1">
    <citation type="submission" date="2019-09" db="EMBL/GenBank/DDBJ databases">
        <title>A chromosome-level genome assembly of the Chinese tupelo Nyssa sinensis.</title>
        <authorList>
            <person name="Yang X."/>
            <person name="Kang M."/>
            <person name="Yang Y."/>
            <person name="Xiong H."/>
            <person name="Wang M."/>
            <person name="Zhang Z."/>
            <person name="Wang Z."/>
            <person name="Wu H."/>
            <person name="Ma T."/>
            <person name="Liu J."/>
            <person name="Xi Z."/>
        </authorList>
    </citation>
    <scope>NUCLEOTIDE SEQUENCE [LARGE SCALE GENOMIC DNA]</scope>
    <source>
        <strain evidence="1">J267</strain>
        <tissue evidence="1">Leaf</tissue>
    </source>
</reference>
<protein>
    <submittedName>
        <fullName evidence="1">Uncharacterized protein</fullName>
    </submittedName>
</protein>
<dbReference type="EMBL" id="CM018047">
    <property type="protein sequence ID" value="KAA8522878.1"/>
    <property type="molecule type" value="Genomic_DNA"/>
</dbReference>
<organism evidence="1 2">
    <name type="scientific">Nyssa sinensis</name>
    <dbReference type="NCBI Taxonomy" id="561372"/>
    <lineage>
        <taxon>Eukaryota</taxon>
        <taxon>Viridiplantae</taxon>
        <taxon>Streptophyta</taxon>
        <taxon>Embryophyta</taxon>
        <taxon>Tracheophyta</taxon>
        <taxon>Spermatophyta</taxon>
        <taxon>Magnoliopsida</taxon>
        <taxon>eudicotyledons</taxon>
        <taxon>Gunneridae</taxon>
        <taxon>Pentapetalae</taxon>
        <taxon>asterids</taxon>
        <taxon>Cornales</taxon>
        <taxon>Nyssaceae</taxon>
        <taxon>Nyssa</taxon>
    </lineage>
</organism>
<gene>
    <name evidence="1" type="ORF">F0562_009301</name>
</gene>
<accession>A0A5J4ZYR6</accession>
<proteinExistence type="predicted"/>
<dbReference type="Proteomes" id="UP000325577">
    <property type="component" value="Linkage Group LG4"/>
</dbReference>
<keyword evidence="2" id="KW-1185">Reference proteome</keyword>
<sequence length="79" mass="8725">MGPRAFMDHKSSEDSLFCKLGCAESPSLLQSTIFGQKEMAGSFEVLLVFPVMIMFGRADGWSPGDSGSWFFPDLYKIHG</sequence>
<evidence type="ECO:0000313" key="1">
    <source>
        <dbReference type="EMBL" id="KAA8522878.1"/>
    </source>
</evidence>
<evidence type="ECO:0000313" key="2">
    <source>
        <dbReference type="Proteomes" id="UP000325577"/>
    </source>
</evidence>
<dbReference type="AlphaFoldDB" id="A0A5J4ZYR6"/>